<organism evidence="1 2">
    <name type="scientific">Rosa chinensis</name>
    <name type="common">China rose</name>
    <dbReference type="NCBI Taxonomy" id="74649"/>
    <lineage>
        <taxon>Eukaryota</taxon>
        <taxon>Viridiplantae</taxon>
        <taxon>Streptophyta</taxon>
        <taxon>Embryophyta</taxon>
        <taxon>Tracheophyta</taxon>
        <taxon>Spermatophyta</taxon>
        <taxon>Magnoliopsida</taxon>
        <taxon>eudicotyledons</taxon>
        <taxon>Gunneridae</taxon>
        <taxon>Pentapetalae</taxon>
        <taxon>rosids</taxon>
        <taxon>fabids</taxon>
        <taxon>Rosales</taxon>
        <taxon>Rosaceae</taxon>
        <taxon>Rosoideae</taxon>
        <taxon>Rosoideae incertae sedis</taxon>
        <taxon>Rosa</taxon>
    </lineage>
</organism>
<dbReference type="EMBL" id="PDCK01000044">
    <property type="protein sequence ID" value="PRQ25969.1"/>
    <property type="molecule type" value="Genomic_DNA"/>
</dbReference>
<dbReference type="AlphaFoldDB" id="A0A2P6PVM2"/>
<accession>A0A2P6PVM2</accession>
<dbReference type="Gramene" id="PRQ25969">
    <property type="protein sequence ID" value="PRQ25969"/>
    <property type="gene ID" value="RchiOBHm_Chr6g0289471"/>
</dbReference>
<gene>
    <name evidence="1" type="ORF">RchiOBHm_Chr6g0289471</name>
</gene>
<keyword evidence="2" id="KW-1185">Reference proteome</keyword>
<comment type="caution">
    <text evidence="1">The sequence shown here is derived from an EMBL/GenBank/DDBJ whole genome shotgun (WGS) entry which is preliminary data.</text>
</comment>
<proteinExistence type="predicted"/>
<sequence>MTFCLQSFQRVESRAVTRRICCAVGVFNPCPYSSSRTRSCSRVGFHRELGG</sequence>
<evidence type="ECO:0000313" key="2">
    <source>
        <dbReference type="Proteomes" id="UP000238479"/>
    </source>
</evidence>
<dbReference type="Proteomes" id="UP000238479">
    <property type="component" value="Chromosome 6"/>
</dbReference>
<protein>
    <submittedName>
        <fullName evidence="1">Uncharacterized protein</fullName>
    </submittedName>
</protein>
<evidence type="ECO:0000313" key="1">
    <source>
        <dbReference type="EMBL" id="PRQ25969.1"/>
    </source>
</evidence>
<name>A0A2P6PVM2_ROSCH</name>
<reference evidence="1 2" key="1">
    <citation type="journal article" date="2018" name="Nat. Genet.">
        <title>The Rosa genome provides new insights in the design of modern roses.</title>
        <authorList>
            <person name="Bendahmane M."/>
        </authorList>
    </citation>
    <scope>NUCLEOTIDE SEQUENCE [LARGE SCALE GENOMIC DNA]</scope>
    <source>
        <strain evidence="2">cv. Old Blush</strain>
    </source>
</reference>